<feature type="domain" description="LD-carboxypeptidase N-terminal" evidence="4">
    <location>
        <begin position="26"/>
        <end position="141"/>
    </location>
</feature>
<dbReference type="InterPro" id="IPR029062">
    <property type="entry name" value="Class_I_gatase-like"/>
</dbReference>
<evidence type="ECO:0000256" key="3">
    <source>
        <dbReference type="SAM" id="MobiDB-lite"/>
    </source>
</evidence>
<dbReference type="InterPro" id="IPR040921">
    <property type="entry name" value="Peptidase_S66C"/>
</dbReference>
<evidence type="ECO:0000256" key="2">
    <source>
        <dbReference type="ARBA" id="ARBA00022801"/>
    </source>
</evidence>
<name>A0ABW2SP34_9ACTO</name>
<evidence type="ECO:0000259" key="5">
    <source>
        <dbReference type="Pfam" id="PF17676"/>
    </source>
</evidence>
<dbReference type="EC" id="3.4.-.-" evidence="6"/>
<dbReference type="EMBL" id="JBHTEF010000001">
    <property type="protein sequence ID" value="MFC7581559.1"/>
    <property type="molecule type" value="Genomic_DNA"/>
</dbReference>
<evidence type="ECO:0000259" key="4">
    <source>
        <dbReference type="Pfam" id="PF02016"/>
    </source>
</evidence>
<dbReference type="InterPro" id="IPR027461">
    <property type="entry name" value="Carboxypeptidase_A_C_sf"/>
</dbReference>
<protein>
    <submittedName>
        <fullName evidence="6">S66 peptidase family protein</fullName>
        <ecNumber evidence="6">3.4.-.-</ecNumber>
    </submittedName>
</protein>
<dbReference type="Pfam" id="PF02016">
    <property type="entry name" value="Peptidase_S66"/>
    <property type="match status" value="1"/>
</dbReference>
<organism evidence="6 7">
    <name type="scientific">Schaalia naturae</name>
    <dbReference type="NCBI Taxonomy" id="635203"/>
    <lineage>
        <taxon>Bacteria</taxon>
        <taxon>Bacillati</taxon>
        <taxon>Actinomycetota</taxon>
        <taxon>Actinomycetes</taxon>
        <taxon>Actinomycetales</taxon>
        <taxon>Actinomycetaceae</taxon>
        <taxon>Schaalia</taxon>
    </lineage>
</organism>
<dbReference type="CDD" id="cd07062">
    <property type="entry name" value="Peptidase_S66_mccF_like"/>
    <property type="match status" value="1"/>
</dbReference>
<feature type="domain" description="LD-carboxypeptidase C-terminal" evidence="5">
    <location>
        <begin position="217"/>
        <end position="348"/>
    </location>
</feature>
<dbReference type="InterPro" id="IPR040449">
    <property type="entry name" value="Peptidase_S66_N"/>
</dbReference>
<dbReference type="RefSeq" id="WP_380974976.1">
    <property type="nucleotide sequence ID" value="NZ_JBHTEF010000001.1"/>
</dbReference>
<feature type="region of interest" description="Disordered" evidence="3">
    <location>
        <begin position="1"/>
        <end position="25"/>
    </location>
</feature>
<evidence type="ECO:0000313" key="6">
    <source>
        <dbReference type="EMBL" id="MFC7581559.1"/>
    </source>
</evidence>
<feature type="region of interest" description="Disordered" evidence="3">
    <location>
        <begin position="175"/>
        <end position="196"/>
    </location>
</feature>
<dbReference type="PANTHER" id="PTHR30237:SF4">
    <property type="entry name" value="LD-CARBOXYPEPTIDASE C-TERMINAL DOMAIN-CONTAINING PROTEIN"/>
    <property type="match status" value="1"/>
</dbReference>
<proteinExistence type="inferred from homology"/>
<dbReference type="Pfam" id="PF17676">
    <property type="entry name" value="Peptidase_S66C"/>
    <property type="match status" value="1"/>
</dbReference>
<dbReference type="GO" id="GO:0016787">
    <property type="term" value="F:hydrolase activity"/>
    <property type="evidence" value="ECO:0007669"/>
    <property type="project" value="UniProtKB-KW"/>
</dbReference>
<accession>A0ABW2SP34</accession>
<gene>
    <name evidence="6" type="ORF">ACFQWG_10170</name>
</gene>
<dbReference type="SUPFAM" id="SSF141986">
    <property type="entry name" value="LD-carboxypeptidase A C-terminal domain-like"/>
    <property type="match status" value="1"/>
</dbReference>
<keyword evidence="2 6" id="KW-0378">Hydrolase</keyword>
<keyword evidence="7" id="KW-1185">Reference proteome</keyword>
<sequence>MSSPTAPSPSPRVPAPAPKAKPGDRVAVLSPSVAAPAIGPGIHEQAMRRLRELTGLEPVEYPTTRRLDASPKDRAADVNAALADPSIRAILATVGGDDQITVLPYLEPDLLRADPKPFLGYSDNFHLHHWWWSAGVRSFYGGSTQVQLGPGPAVDEIHARALRAALLDGGTLEITDPGESEDHGWSWTDPRALTESGERVSTADEPWIWSGPARRVSGPSWGGCLEVVRDVLGAGHLHADADAFQGGVLLAETSEELIPPLEVARILRLLGERGILAAVDAVLVARPPVGDFERHPDAETARRLRADQRAAAVEVVQRYNPDAVICAGVPFGHTRPQWILPHGGTITVDGEQQRVWADYS</sequence>
<evidence type="ECO:0000256" key="1">
    <source>
        <dbReference type="ARBA" id="ARBA00010233"/>
    </source>
</evidence>
<dbReference type="Gene3D" id="3.50.30.60">
    <property type="entry name" value="LD-carboxypeptidase A C-terminal domain-like"/>
    <property type="match status" value="1"/>
</dbReference>
<comment type="similarity">
    <text evidence="1">Belongs to the peptidase S66 family.</text>
</comment>
<evidence type="ECO:0000313" key="7">
    <source>
        <dbReference type="Proteomes" id="UP001596527"/>
    </source>
</evidence>
<reference evidence="7" key="1">
    <citation type="journal article" date="2019" name="Int. J. Syst. Evol. Microbiol.">
        <title>The Global Catalogue of Microorganisms (GCM) 10K type strain sequencing project: providing services to taxonomists for standard genome sequencing and annotation.</title>
        <authorList>
            <consortium name="The Broad Institute Genomics Platform"/>
            <consortium name="The Broad Institute Genome Sequencing Center for Infectious Disease"/>
            <person name="Wu L."/>
            <person name="Ma J."/>
        </authorList>
    </citation>
    <scope>NUCLEOTIDE SEQUENCE [LARGE SCALE GENOMIC DNA]</scope>
    <source>
        <strain evidence="7">CCUG 56698</strain>
    </source>
</reference>
<dbReference type="PANTHER" id="PTHR30237">
    <property type="entry name" value="MURAMOYLTETRAPEPTIDE CARBOXYPEPTIDASE"/>
    <property type="match status" value="1"/>
</dbReference>
<dbReference type="InterPro" id="IPR003507">
    <property type="entry name" value="S66_fam"/>
</dbReference>
<dbReference type="Proteomes" id="UP001596527">
    <property type="component" value="Unassembled WGS sequence"/>
</dbReference>
<dbReference type="SUPFAM" id="SSF52317">
    <property type="entry name" value="Class I glutamine amidotransferase-like"/>
    <property type="match status" value="1"/>
</dbReference>
<comment type="caution">
    <text evidence="6">The sequence shown here is derived from an EMBL/GenBank/DDBJ whole genome shotgun (WGS) entry which is preliminary data.</text>
</comment>
<dbReference type="Gene3D" id="3.40.50.10740">
    <property type="entry name" value="Class I glutamine amidotransferase-like"/>
    <property type="match status" value="1"/>
</dbReference>
<feature type="compositionally biased region" description="Pro residues" evidence="3">
    <location>
        <begin position="1"/>
        <end position="19"/>
    </location>
</feature>
<dbReference type="InterPro" id="IPR027478">
    <property type="entry name" value="LdcA_N"/>
</dbReference>